<proteinExistence type="predicted"/>
<evidence type="ECO:0000313" key="1">
    <source>
        <dbReference type="EMBL" id="CAD8618804.1"/>
    </source>
</evidence>
<dbReference type="AlphaFoldDB" id="A0A7S0LS41"/>
<reference evidence="1" key="1">
    <citation type="submission" date="2021-01" db="EMBL/GenBank/DDBJ databases">
        <authorList>
            <person name="Corre E."/>
            <person name="Pelletier E."/>
            <person name="Niang G."/>
            <person name="Scheremetjew M."/>
            <person name="Finn R."/>
            <person name="Kale V."/>
            <person name="Holt S."/>
            <person name="Cochrane G."/>
            <person name="Meng A."/>
            <person name="Brown T."/>
            <person name="Cohen L."/>
        </authorList>
    </citation>
    <scope>NUCLEOTIDE SEQUENCE</scope>
    <source>
        <strain evidence="1">PLY182g</strain>
    </source>
</reference>
<accession>A0A7S0LS41</accession>
<organism evidence="1">
    <name type="scientific">Coccolithus braarudii</name>
    <dbReference type="NCBI Taxonomy" id="221442"/>
    <lineage>
        <taxon>Eukaryota</taxon>
        <taxon>Haptista</taxon>
        <taxon>Haptophyta</taxon>
        <taxon>Prymnesiophyceae</taxon>
        <taxon>Coccolithales</taxon>
        <taxon>Coccolithaceae</taxon>
        <taxon>Coccolithus</taxon>
    </lineage>
</organism>
<gene>
    <name evidence="1" type="ORF">CPEL01642_LOCUS22185</name>
</gene>
<sequence>MFLSLKFLRVAWGPPSSAMCSLQQPIVVLSYIVQKASNYFLSHSSLGHEAAPAEDATSSRCSSMLGRWVGQPHSSIQATLHLEDSGVRQMVTAYSAHDLQIVWQEGCLFAGYNPWARADGSRSSTEMITGELAVDGNEQRITILEFAEGGSSDVGFIQGNVVAKKLYISYVGALPALLSRLAPSSSGQTRHTPRALHHITTLGY</sequence>
<name>A0A7S0LS41_9EUKA</name>
<dbReference type="EMBL" id="HBEY01046280">
    <property type="protein sequence ID" value="CAD8618804.1"/>
    <property type="molecule type" value="Transcribed_RNA"/>
</dbReference>
<protein>
    <submittedName>
        <fullName evidence="1">Uncharacterized protein</fullName>
    </submittedName>
</protein>